<dbReference type="PROSITE" id="PS01228">
    <property type="entry name" value="COF_1"/>
    <property type="match status" value="1"/>
</dbReference>
<dbReference type="Pfam" id="PF08282">
    <property type="entry name" value="Hydrolase_3"/>
    <property type="match status" value="1"/>
</dbReference>
<gene>
    <name evidence="1" type="ORF">Gilli_0958</name>
</gene>
<accession>H2BU48</accession>
<dbReference type="SFLD" id="SFLDG01140">
    <property type="entry name" value="C2.B:_Phosphomannomutase_and_P"/>
    <property type="match status" value="1"/>
</dbReference>
<dbReference type="AlphaFoldDB" id="H2BU48"/>
<dbReference type="CDD" id="cd07516">
    <property type="entry name" value="HAD_Pase"/>
    <property type="match status" value="1"/>
</dbReference>
<dbReference type="EMBL" id="JH594606">
    <property type="protein sequence ID" value="EHQ01644.1"/>
    <property type="molecule type" value="Genomic_DNA"/>
</dbReference>
<dbReference type="STRING" id="865937.Gilli_0958"/>
<keyword evidence="1" id="KW-0378">Hydrolase</keyword>
<dbReference type="NCBIfam" id="TIGR01484">
    <property type="entry name" value="HAD-SF-IIB"/>
    <property type="match status" value="1"/>
</dbReference>
<name>H2BU48_GILLR</name>
<dbReference type="InterPro" id="IPR006379">
    <property type="entry name" value="HAD-SF_hydro_IIB"/>
</dbReference>
<dbReference type="GO" id="GO:0016791">
    <property type="term" value="F:phosphatase activity"/>
    <property type="evidence" value="ECO:0007669"/>
    <property type="project" value="TreeGrafter"/>
</dbReference>
<dbReference type="HOGENOM" id="CLU_044146_0_2_10"/>
<dbReference type="InterPro" id="IPR036412">
    <property type="entry name" value="HAD-like_sf"/>
</dbReference>
<keyword evidence="2" id="KW-1185">Reference proteome</keyword>
<reference evidence="2" key="1">
    <citation type="journal article" date="2012" name="Stand. Genomic Sci.">
        <title>Genome sequence of the Antarctic rhodopsins-containing flavobacterium Gillisia limnaea type strain (R-8282(T)).</title>
        <authorList>
            <person name="Riedel T."/>
            <person name="Held B."/>
            <person name="Nolan M."/>
            <person name="Lucas S."/>
            <person name="Lapidus A."/>
            <person name="Tice H."/>
            <person name="Del Rio T.G."/>
            <person name="Cheng J.F."/>
            <person name="Han C."/>
            <person name="Tapia R."/>
            <person name="Goodwin L.A."/>
            <person name="Pitluck S."/>
            <person name="Liolios K."/>
            <person name="Mavromatis K."/>
            <person name="Pagani I."/>
            <person name="Ivanova N."/>
            <person name="Mikhailova N."/>
            <person name="Pati A."/>
            <person name="Chen A."/>
            <person name="Palaniappan K."/>
            <person name="Land M."/>
            <person name="Rohde M."/>
            <person name="Tindall B.J."/>
            <person name="Detter J.C."/>
            <person name="Goker M."/>
            <person name="Bristow J."/>
            <person name="Eisen J.A."/>
            <person name="Markowitz V."/>
            <person name="Hugenholtz P."/>
            <person name="Kyrpides N.C."/>
            <person name="Klenk H.P."/>
            <person name="Woyke T."/>
        </authorList>
    </citation>
    <scope>NUCLEOTIDE SEQUENCE [LARGE SCALE GENOMIC DNA]</scope>
    <source>
        <strain evidence="2">DSM 15749 / LMG 21470 / R-8282</strain>
    </source>
</reference>
<dbReference type="Proteomes" id="UP000003844">
    <property type="component" value="Unassembled WGS sequence"/>
</dbReference>
<proteinExistence type="predicted"/>
<organism evidence="1 2">
    <name type="scientific">Gillisia limnaea (strain DSM 15749 / LMG 21470 / R-8282)</name>
    <dbReference type="NCBI Taxonomy" id="865937"/>
    <lineage>
        <taxon>Bacteria</taxon>
        <taxon>Pseudomonadati</taxon>
        <taxon>Bacteroidota</taxon>
        <taxon>Flavobacteriia</taxon>
        <taxon>Flavobacteriales</taxon>
        <taxon>Flavobacteriaceae</taxon>
        <taxon>Gillisia</taxon>
    </lineage>
</organism>
<dbReference type="GO" id="GO:0005829">
    <property type="term" value="C:cytosol"/>
    <property type="evidence" value="ECO:0007669"/>
    <property type="project" value="TreeGrafter"/>
</dbReference>
<protein>
    <submittedName>
        <fullName evidence="1">Cof-like hydrolase</fullName>
    </submittedName>
</protein>
<evidence type="ECO:0000313" key="2">
    <source>
        <dbReference type="Proteomes" id="UP000003844"/>
    </source>
</evidence>
<sequence length="269" mass="30968">MDYKIVFSDIDGTLLNEQRELSETTILEIKKLKDKVPFILISARMPAAMKHLQKELEIEELPIISYNGGLVIVDNKVVSSTEISLEIIEDLSALNAEINCHLSLYHKDDWYVPKMDQWALREENNTKVTPQVKSNSEVIQKWRSESKGAHKIMAMGEETHIDKIQDYLIRKYPEELHLYRSKDTYLEIANKKISKFTAIKFLLKQHYRISIEEAIAIGDNYNDVEMLRNIGYGIAVGNARREAREASNFIAEKSIEDGVAKSLMKIFGF</sequence>
<dbReference type="InterPro" id="IPR000150">
    <property type="entry name" value="Cof"/>
</dbReference>
<dbReference type="InterPro" id="IPR023214">
    <property type="entry name" value="HAD_sf"/>
</dbReference>
<dbReference type="Gene3D" id="3.30.1240.10">
    <property type="match status" value="1"/>
</dbReference>
<dbReference type="PANTHER" id="PTHR10000">
    <property type="entry name" value="PHOSPHOSERINE PHOSPHATASE"/>
    <property type="match status" value="1"/>
</dbReference>
<dbReference type="SFLD" id="SFLDS00003">
    <property type="entry name" value="Haloacid_Dehalogenase"/>
    <property type="match status" value="1"/>
</dbReference>
<dbReference type="SUPFAM" id="SSF56784">
    <property type="entry name" value="HAD-like"/>
    <property type="match status" value="1"/>
</dbReference>
<dbReference type="RefSeq" id="WP_006987966.1">
    <property type="nucleotide sequence ID" value="NZ_JH594606.1"/>
</dbReference>
<dbReference type="GO" id="GO:0000287">
    <property type="term" value="F:magnesium ion binding"/>
    <property type="evidence" value="ECO:0007669"/>
    <property type="project" value="TreeGrafter"/>
</dbReference>
<dbReference type="NCBIfam" id="TIGR00099">
    <property type="entry name" value="Cof-subfamily"/>
    <property type="match status" value="1"/>
</dbReference>
<dbReference type="PANTHER" id="PTHR10000:SF8">
    <property type="entry name" value="HAD SUPERFAMILY HYDROLASE-LIKE, TYPE 3"/>
    <property type="match status" value="1"/>
</dbReference>
<dbReference type="OrthoDB" id="9814970at2"/>
<dbReference type="Gene3D" id="3.40.50.1000">
    <property type="entry name" value="HAD superfamily/HAD-like"/>
    <property type="match status" value="1"/>
</dbReference>
<evidence type="ECO:0000313" key="1">
    <source>
        <dbReference type="EMBL" id="EHQ01644.1"/>
    </source>
</evidence>
<dbReference type="eggNOG" id="COG0561">
    <property type="taxonomic scope" value="Bacteria"/>
</dbReference>